<reference evidence="2 3" key="1">
    <citation type="submission" date="2018-06" db="EMBL/GenBank/DDBJ databases">
        <authorList>
            <consortium name="Pathogen Informatics"/>
            <person name="Doyle S."/>
        </authorList>
    </citation>
    <scope>NUCLEOTIDE SEQUENCE [LARGE SCALE GENOMIC DNA]</scope>
    <source>
        <strain evidence="2 3">NCTC13337</strain>
    </source>
</reference>
<sequence>MRVIPIVCLIASISTAMAEENYWQKVIRPPEALSDKLPEITLEGPKDNLVEEIPDHILKTNDRFFTISIENDLFGSGVDRDYTNGLRFGYANVGQEQPAFLHWLDRALPMFTINKTTTSYYSLGHNLYTPHTIKESGYIKNDRPYAAFLYGSVGMNTITENHMDDVELTLGIVGPSAKGKQIQREFHKLKGVDKPKGWAHQIHDEPGVMLSWERSYPGYYGAKIGNSIYTRVNPHYGVTVGNVYTYASAGISLDITPRNMPWQAQPVRVRPALPGSGFFETPDSGHSWMIFGGLDTRWVLRNIFLDGNTFKDSHSVKKKPFVLDAAIGAAYTYHQMRFTYTMNWRSKEFDSEHSRSAIFGSISLNYRF</sequence>
<accession>A0A380MXK7</accession>
<evidence type="ECO:0000256" key="1">
    <source>
        <dbReference type="SAM" id="SignalP"/>
    </source>
</evidence>
<evidence type="ECO:0000313" key="3">
    <source>
        <dbReference type="Proteomes" id="UP000254601"/>
    </source>
</evidence>
<dbReference type="AlphaFoldDB" id="A0A380MXK7"/>
<proteinExistence type="predicted"/>
<dbReference type="Pfam" id="PF09982">
    <property type="entry name" value="LpxR"/>
    <property type="match status" value="1"/>
</dbReference>
<dbReference type="Proteomes" id="UP000254601">
    <property type="component" value="Unassembled WGS sequence"/>
</dbReference>
<dbReference type="Gene3D" id="2.40.128.140">
    <property type="entry name" value="Outer membrane protein"/>
    <property type="match status" value="1"/>
</dbReference>
<dbReference type="RefSeq" id="WP_072577236.1">
    <property type="nucleotide sequence ID" value="NZ_LWHB01000148.1"/>
</dbReference>
<feature type="chain" id="PRO_5016879446" evidence="1">
    <location>
        <begin position="19"/>
        <end position="368"/>
    </location>
</feature>
<dbReference type="InterPro" id="IPR018707">
    <property type="entry name" value="LpxR"/>
</dbReference>
<name>A0A380MXK7_9GAMM</name>
<evidence type="ECO:0000313" key="2">
    <source>
        <dbReference type="EMBL" id="SUO97305.1"/>
    </source>
</evidence>
<keyword evidence="3" id="KW-1185">Reference proteome</keyword>
<dbReference type="EMBL" id="UHIC01000001">
    <property type="protein sequence ID" value="SUO97305.1"/>
    <property type="molecule type" value="Genomic_DNA"/>
</dbReference>
<keyword evidence="1" id="KW-0732">Signal</keyword>
<feature type="signal peptide" evidence="1">
    <location>
        <begin position="1"/>
        <end position="18"/>
    </location>
</feature>
<organism evidence="2 3">
    <name type="scientific">Suttonella ornithocola</name>
    <dbReference type="NCBI Taxonomy" id="279832"/>
    <lineage>
        <taxon>Bacteria</taxon>
        <taxon>Pseudomonadati</taxon>
        <taxon>Pseudomonadota</taxon>
        <taxon>Gammaproteobacteria</taxon>
        <taxon>Cardiobacteriales</taxon>
        <taxon>Cardiobacteriaceae</taxon>
        <taxon>Suttonella</taxon>
    </lineage>
</organism>
<dbReference type="InterPro" id="IPR037107">
    <property type="entry name" value="Put_OMP_sf"/>
</dbReference>
<gene>
    <name evidence="2" type="ORF">NCTC13337_02361</name>
</gene>
<protein>
    <submittedName>
        <fullName evidence="2">Uncharacterized protein conserved in bacteria</fullName>
    </submittedName>
</protein>